<evidence type="ECO:0000313" key="1">
    <source>
        <dbReference type="EMBL" id="TMR05554.1"/>
    </source>
</evidence>
<proteinExistence type="predicted"/>
<dbReference type="OrthoDB" id="5328543at2"/>
<evidence type="ECO:0000313" key="2">
    <source>
        <dbReference type="Proteomes" id="UP000309174"/>
    </source>
</evidence>
<protein>
    <submittedName>
        <fullName evidence="1">Uncharacterized protein</fullName>
    </submittedName>
</protein>
<dbReference type="AlphaFoldDB" id="A0A5C4JH74"/>
<comment type="caution">
    <text evidence="1">The sequence shown here is derived from an EMBL/GenBank/DDBJ whole genome shotgun (WGS) entry which is preliminary data.</text>
</comment>
<dbReference type="Proteomes" id="UP000309174">
    <property type="component" value="Unassembled WGS sequence"/>
</dbReference>
<name>A0A5C4JH74_9ACTN</name>
<keyword evidence="2" id="KW-1185">Reference proteome</keyword>
<organism evidence="1 2">
    <name type="scientific">Actinomadura soli</name>
    <dbReference type="NCBI Taxonomy" id="2508997"/>
    <lineage>
        <taxon>Bacteria</taxon>
        <taxon>Bacillati</taxon>
        <taxon>Actinomycetota</taxon>
        <taxon>Actinomycetes</taxon>
        <taxon>Streptosporangiales</taxon>
        <taxon>Thermomonosporaceae</taxon>
        <taxon>Actinomadura</taxon>
    </lineage>
</organism>
<sequence length="164" mass="17881">MAAHPTPSVTDFKRSISPDLFRRLVDRIVHEEHMSSEDAGRVLAQALAFLKACALNPGAGLAPSQAVDIGWHAFILYTREYAEFCHRVAGRFIHHTPNDERTCGGTADDERASIGTTVEAMRAASLPVDIDLWASAGDCSQCHQGCHDSRGSYKRAEACVGRPF</sequence>
<dbReference type="EMBL" id="VCKW01000021">
    <property type="protein sequence ID" value="TMR05554.1"/>
    <property type="molecule type" value="Genomic_DNA"/>
</dbReference>
<gene>
    <name evidence="1" type="ORF">ETD83_06210</name>
</gene>
<accession>A0A5C4JH74</accession>
<reference evidence="1 2" key="1">
    <citation type="submission" date="2019-05" db="EMBL/GenBank/DDBJ databases">
        <title>Draft genome sequence of Actinomadura sp. 14C53.</title>
        <authorList>
            <person name="Saricaoglu S."/>
            <person name="Isik K."/>
        </authorList>
    </citation>
    <scope>NUCLEOTIDE SEQUENCE [LARGE SCALE GENOMIC DNA]</scope>
    <source>
        <strain evidence="1 2">14C53</strain>
    </source>
</reference>